<proteinExistence type="inferred from homology"/>
<feature type="domain" description="TonB C-terminal" evidence="10">
    <location>
        <begin position="184"/>
        <end position="273"/>
    </location>
</feature>
<evidence type="ECO:0000256" key="7">
    <source>
        <dbReference type="ARBA" id="ARBA00022927"/>
    </source>
</evidence>
<dbReference type="GO" id="GO:0055085">
    <property type="term" value="P:transmembrane transport"/>
    <property type="evidence" value="ECO:0007669"/>
    <property type="project" value="InterPro"/>
</dbReference>
<accession>A0A538U4Y1</accession>
<gene>
    <name evidence="11" type="ORF">E6K80_06955</name>
</gene>
<dbReference type="PROSITE" id="PS52015">
    <property type="entry name" value="TONB_CTD"/>
    <property type="match status" value="1"/>
</dbReference>
<keyword evidence="7" id="KW-0653">Protein transport</keyword>
<dbReference type="SUPFAM" id="SSF74653">
    <property type="entry name" value="TolA/TonB C-terminal domain"/>
    <property type="match status" value="1"/>
</dbReference>
<comment type="similarity">
    <text evidence="2">Belongs to the TonB family.</text>
</comment>
<organism evidence="11 12">
    <name type="scientific">Eiseniibacteriota bacterium</name>
    <dbReference type="NCBI Taxonomy" id="2212470"/>
    <lineage>
        <taxon>Bacteria</taxon>
        <taxon>Candidatus Eiseniibacteriota</taxon>
    </lineage>
</organism>
<evidence type="ECO:0000256" key="8">
    <source>
        <dbReference type="ARBA" id="ARBA00022989"/>
    </source>
</evidence>
<reference evidence="11 12" key="1">
    <citation type="journal article" date="2019" name="Nat. Microbiol.">
        <title>Mediterranean grassland soil C-N compound turnover is dependent on rainfall and depth, and is mediated by genomically divergent microorganisms.</title>
        <authorList>
            <person name="Diamond S."/>
            <person name="Andeer P.F."/>
            <person name="Li Z."/>
            <person name="Crits-Christoph A."/>
            <person name="Burstein D."/>
            <person name="Anantharaman K."/>
            <person name="Lane K.R."/>
            <person name="Thomas B.C."/>
            <person name="Pan C."/>
            <person name="Northen T.R."/>
            <person name="Banfield J.F."/>
        </authorList>
    </citation>
    <scope>NUCLEOTIDE SEQUENCE [LARGE SCALE GENOMIC DNA]</scope>
    <source>
        <strain evidence="11">WS_10</strain>
    </source>
</reference>
<dbReference type="Gene3D" id="3.30.1150.10">
    <property type="match status" value="1"/>
</dbReference>
<dbReference type="PANTHER" id="PTHR33446">
    <property type="entry name" value="PROTEIN TONB-RELATED"/>
    <property type="match status" value="1"/>
</dbReference>
<dbReference type="AlphaFoldDB" id="A0A538U4Y1"/>
<keyword evidence="4" id="KW-1003">Cell membrane</keyword>
<dbReference type="GO" id="GO:0015031">
    <property type="term" value="P:protein transport"/>
    <property type="evidence" value="ECO:0007669"/>
    <property type="project" value="UniProtKB-KW"/>
</dbReference>
<evidence type="ECO:0000256" key="6">
    <source>
        <dbReference type="ARBA" id="ARBA00022692"/>
    </source>
</evidence>
<keyword evidence="6" id="KW-0812">Transmembrane</keyword>
<dbReference type="EMBL" id="VBPA01000165">
    <property type="protein sequence ID" value="TMQ70950.1"/>
    <property type="molecule type" value="Genomic_DNA"/>
</dbReference>
<dbReference type="PANTHER" id="PTHR33446:SF2">
    <property type="entry name" value="PROTEIN TONB"/>
    <property type="match status" value="1"/>
</dbReference>
<dbReference type="Proteomes" id="UP000319836">
    <property type="component" value="Unassembled WGS sequence"/>
</dbReference>
<comment type="caution">
    <text evidence="11">The sequence shown here is derived from an EMBL/GenBank/DDBJ whole genome shotgun (WGS) entry which is preliminary data.</text>
</comment>
<dbReference type="InterPro" id="IPR037682">
    <property type="entry name" value="TonB_C"/>
</dbReference>
<evidence type="ECO:0000256" key="3">
    <source>
        <dbReference type="ARBA" id="ARBA00022448"/>
    </source>
</evidence>
<evidence type="ECO:0000313" key="11">
    <source>
        <dbReference type="EMBL" id="TMQ70950.1"/>
    </source>
</evidence>
<keyword evidence="9" id="KW-0472">Membrane</keyword>
<dbReference type="InterPro" id="IPR051045">
    <property type="entry name" value="TonB-dependent_transducer"/>
</dbReference>
<keyword evidence="8" id="KW-1133">Transmembrane helix</keyword>
<evidence type="ECO:0000256" key="5">
    <source>
        <dbReference type="ARBA" id="ARBA00022519"/>
    </source>
</evidence>
<keyword evidence="3" id="KW-0813">Transport</keyword>
<feature type="non-terminal residue" evidence="11">
    <location>
        <position position="1"/>
    </location>
</feature>
<dbReference type="GO" id="GO:0098797">
    <property type="term" value="C:plasma membrane protein complex"/>
    <property type="evidence" value="ECO:0007669"/>
    <property type="project" value="TreeGrafter"/>
</dbReference>
<dbReference type="InterPro" id="IPR006260">
    <property type="entry name" value="TonB/TolA_C"/>
</dbReference>
<evidence type="ECO:0000256" key="2">
    <source>
        <dbReference type="ARBA" id="ARBA00006555"/>
    </source>
</evidence>
<evidence type="ECO:0000259" key="10">
    <source>
        <dbReference type="PROSITE" id="PS52015"/>
    </source>
</evidence>
<protein>
    <submittedName>
        <fullName evidence="11">Energy transducer TonB</fullName>
    </submittedName>
</protein>
<name>A0A538U4Y1_UNCEI</name>
<keyword evidence="5" id="KW-0997">Cell inner membrane</keyword>
<dbReference type="NCBIfam" id="TIGR01352">
    <property type="entry name" value="tonB_Cterm"/>
    <property type="match status" value="1"/>
</dbReference>
<evidence type="ECO:0000256" key="4">
    <source>
        <dbReference type="ARBA" id="ARBA00022475"/>
    </source>
</evidence>
<evidence type="ECO:0000256" key="9">
    <source>
        <dbReference type="ARBA" id="ARBA00023136"/>
    </source>
</evidence>
<dbReference type="GO" id="GO:0031992">
    <property type="term" value="F:energy transducer activity"/>
    <property type="evidence" value="ECO:0007669"/>
    <property type="project" value="TreeGrafter"/>
</dbReference>
<evidence type="ECO:0000313" key="12">
    <source>
        <dbReference type="Proteomes" id="UP000319836"/>
    </source>
</evidence>
<dbReference type="Pfam" id="PF03544">
    <property type="entry name" value="TonB_C"/>
    <property type="match status" value="1"/>
</dbReference>
<evidence type="ECO:0000256" key="1">
    <source>
        <dbReference type="ARBA" id="ARBA00004383"/>
    </source>
</evidence>
<comment type="subcellular location">
    <subcellularLocation>
        <location evidence="1">Cell inner membrane</location>
        <topology evidence="1">Single-pass membrane protein</topology>
        <orientation evidence="1">Periplasmic side</orientation>
    </subcellularLocation>
</comment>
<sequence>PTLALILGASGLALLATSARVTGPPAALRDSLQACEGIMAHRVLYDSTGVDSVVLFPPERVARSSAVEGELKDHWIRALTSDETRAGADCTPVCLRCAERVRYRLYFPPLSQSFFANVLWDDHRVDVVSHGAVIAHRRLAAGDSAFAGLLRATFPSDSVTQALAPSDPRPRPPRQTLSPNEQVFVDRIPMVTAYRVPRVPNRAREQGIEGTVWVMALVNANGRVVDAFVKESVPALDEAAVETVLHYEFSAARCGGKRVAMWVEVPVRFSAKH</sequence>